<reference evidence="9" key="1">
    <citation type="journal article" date="2023" name="PhytoFront">
        <title>Draft Genome Resources of Seven Strains of Tilletia horrida, Causal Agent of Kernel Smut of Rice.</title>
        <authorList>
            <person name="Khanal S."/>
            <person name="Antony Babu S."/>
            <person name="Zhou X.G."/>
        </authorList>
    </citation>
    <scope>NUCLEOTIDE SEQUENCE</scope>
    <source>
        <strain evidence="9">TX6</strain>
    </source>
</reference>
<dbReference type="PANTHER" id="PTHR43220:SF21">
    <property type="entry name" value="TRANSMEMBRANE PROTEIN 41A"/>
    <property type="match status" value="1"/>
</dbReference>
<evidence type="ECO:0000256" key="4">
    <source>
        <dbReference type="ARBA" id="ARBA00022989"/>
    </source>
</evidence>
<sequence>MSSIWHYPDRGTGTPDFTLGSSSQHPSSASSSSSSSRDPRFQPKLQPIPSSPGPEPEPRSRPRPRSTLIIPSPRIATEDSLTLNDQSPPLTPTSPSHLNHTKSPLLPIWQQRSPSSQSSTATEADHHHSNWPSFYLLGSPPSSSSSTSPAPASASASASQRKKRTAVIHSRRRSELDHPLHSPRRTSIYEDDDDDNDDNDEEDDTLLPPYHQHHLAPPPRASFSNSTGTAAAPIATSRFWASASSPSSRSASPITMPPLFLPTNIHTSVSPCPSSSASSSSEYTRSTPALCPTRSHSITTSNGPGAGHHHPTVTRTMTPFAAFFGLRERPRRLDPPYLDDEQHSSSSPSPSSLILGALSYHRRRRSTTTAHGPLVPPPTSPTAATASALGSRFSWSRRSRRRGGGTDDDPSSAQAQAHAQHQASATVKDGNAIPWVKRSLPYLPSLIILAFIFVVSTGLVILALSSLPVQLPPVSKMVASSVSPSPLGTTHAGKAASESIAASTLPLGQTATSTTTDEVSIAYRLSHLTLADIRAVTTSLKEYARTGKAPVSFAELDAAAAAAADNATTLMSAAGPAGQEVEIDVRAGPLGLGLAKLHVLLVLSALFTWKQAFTIPGSIIMNVIFGALYGTFWGTVYTSVLTAFGGLCCYMLCRPLGGLIASLPGLKKPLLAIRTALDPEAAAAAAASGDARGNASNLMPYRDEDVEESSGAAAAASTSSSRPSLIHRSESMQDGALSSLASRARSRTNQWATGSGSSQTWSYLLLLRLLPIIPYGLTNIACSVLRTPILPFTVTLGLGSVPWNVLTCQVGELLEEVLSVALDVAVDAGSRAGAADQGQQGAIAGVKAIVSQVFWKRDTMFKLGLVTLASLTPVLLGRVLKGKQQTQPQQQHHHQYAASGMSTLEETAPMMVMQDRYTLRGDDHEEEDDGQHIYGGRIGALGRRSMDASQQSSSLSNDGRHYVVNPLPPPPPAMGSSTAAEEMHHPPHRPWWLDVDEVTSSASE</sequence>
<feature type="compositionally biased region" description="Low complexity" evidence="6">
    <location>
        <begin position="65"/>
        <end position="75"/>
    </location>
</feature>
<dbReference type="Pfam" id="PF09335">
    <property type="entry name" value="VTT_dom"/>
    <property type="match status" value="1"/>
</dbReference>
<evidence type="ECO:0000313" key="9">
    <source>
        <dbReference type="EMBL" id="KAK0552795.1"/>
    </source>
</evidence>
<evidence type="ECO:0000256" key="3">
    <source>
        <dbReference type="ARBA" id="ARBA00022729"/>
    </source>
</evidence>
<feature type="compositionally biased region" description="Low complexity" evidence="6">
    <location>
        <begin position="381"/>
        <end position="394"/>
    </location>
</feature>
<feature type="compositionally biased region" description="Acidic residues" evidence="6">
    <location>
        <begin position="189"/>
        <end position="205"/>
    </location>
</feature>
<keyword evidence="3" id="KW-0732">Signal</keyword>
<accession>A0AAN6JSC6</accession>
<feature type="domain" description="VTT" evidence="8">
    <location>
        <begin position="752"/>
        <end position="812"/>
    </location>
</feature>
<dbReference type="PANTHER" id="PTHR43220">
    <property type="match status" value="1"/>
</dbReference>
<feature type="compositionally biased region" description="Polar residues" evidence="6">
    <location>
        <begin position="294"/>
        <end position="303"/>
    </location>
</feature>
<feature type="compositionally biased region" description="Low complexity" evidence="6">
    <location>
        <begin position="139"/>
        <end position="159"/>
    </location>
</feature>
<feature type="compositionally biased region" description="Low complexity" evidence="6">
    <location>
        <begin position="411"/>
        <end position="425"/>
    </location>
</feature>
<dbReference type="EMBL" id="JAPDMZ010000058">
    <property type="protein sequence ID" value="KAK0552795.1"/>
    <property type="molecule type" value="Genomic_DNA"/>
</dbReference>
<feature type="region of interest" description="Disordered" evidence="6">
    <location>
        <begin position="268"/>
        <end position="313"/>
    </location>
</feature>
<dbReference type="AlphaFoldDB" id="A0AAN6JSC6"/>
<evidence type="ECO:0000313" key="10">
    <source>
        <dbReference type="Proteomes" id="UP001176517"/>
    </source>
</evidence>
<comment type="caution">
    <text evidence="9">The sequence shown here is derived from an EMBL/GenBank/DDBJ whole genome shotgun (WGS) entry which is preliminary data.</text>
</comment>
<feature type="region of interest" description="Disordered" evidence="6">
    <location>
        <begin position="331"/>
        <end position="353"/>
    </location>
</feature>
<keyword evidence="2 7" id="KW-0812">Transmembrane</keyword>
<organism evidence="9 10">
    <name type="scientific">Tilletia horrida</name>
    <dbReference type="NCBI Taxonomy" id="155126"/>
    <lineage>
        <taxon>Eukaryota</taxon>
        <taxon>Fungi</taxon>
        <taxon>Dikarya</taxon>
        <taxon>Basidiomycota</taxon>
        <taxon>Ustilaginomycotina</taxon>
        <taxon>Exobasidiomycetes</taxon>
        <taxon>Tilletiales</taxon>
        <taxon>Tilletiaceae</taxon>
        <taxon>Tilletia</taxon>
    </lineage>
</organism>
<feature type="compositionally biased region" description="Low complexity" evidence="6">
    <location>
        <begin position="268"/>
        <end position="288"/>
    </location>
</feature>
<feature type="region of interest" description="Disordered" evidence="6">
    <location>
        <begin position="1"/>
        <end position="229"/>
    </location>
</feature>
<dbReference type="InterPro" id="IPR032816">
    <property type="entry name" value="VTT_dom"/>
</dbReference>
<evidence type="ECO:0000256" key="2">
    <source>
        <dbReference type="ARBA" id="ARBA00022692"/>
    </source>
</evidence>
<proteinExistence type="predicted"/>
<gene>
    <name evidence="9" type="ORF">OC846_002746</name>
</gene>
<keyword evidence="10" id="KW-1185">Reference proteome</keyword>
<evidence type="ECO:0000256" key="1">
    <source>
        <dbReference type="ARBA" id="ARBA00004141"/>
    </source>
</evidence>
<keyword evidence="5 7" id="KW-0472">Membrane</keyword>
<name>A0AAN6JSC6_9BASI</name>
<feature type="compositionally biased region" description="Basic residues" evidence="6">
    <location>
        <begin position="160"/>
        <end position="172"/>
    </location>
</feature>
<feature type="compositionally biased region" description="Polar residues" evidence="6">
    <location>
        <begin position="110"/>
        <end position="122"/>
    </location>
</feature>
<evidence type="ECO:0000256" key="7">
    <source>
        <dbReference type="SAM" id="Phobius"/>
    </source>
</evidence>
<evidence type="ECO:0000256" key="6">
    <source>
        <dbReference type="SAM" id="MobiDB-lite"/>
    </source>
</evidence>
<dbReference type="GO" id="GO:0016020">
    <property type="term" value="C:membrane"/>
    <property type="evidence" value="ECO:0007669"/>
    <property type="project" value="UniProtKB-SubCell"/>
</dbReference>
<evidence type="ECO:0000256" key="5">
    <source>
        <dbReference type="ARBA" id="ARBA00023136"/>
    </source>
</evidence>
<dbReference type="Proteomes" id="UP001176517">
    <property type="component" value="Unassembled WGS sequence"/>
</dbReference>
<dbReference type="InterPro" id="IPR045014">
    <property type="entry name" value="TM41A/B"/>
</dbReference>
<comment type="subcellular location">
    <subcellularLocation>
        <location evidence="1">Membrane</location>
        <topology evidence="1">Multi-pass membrane protein</topology>
    </subcellularLocation>
</comment>
<feature type="region of interest" description="Disordered" evidence="6">
    <location>
        <begin position="365"/>
        <end position="427"/>
    </location>
</feature>
<evidence type="ECO:0000259" key="8">
    <source>
        <dbReference type="Pfam" id="PF09335"/>
    </source>
</evidence>
<protein>
    <recommendedName>
        <fullName evidence="8">VTT domain-containing protein</fullName>
    </recommendedName>
</protein>
<keyword evidence="4 7" id="KW-1133">Transmembrane helix</keyword>
<feature type="compositionally biased region" description="Low complexity" evidence="6">
    <location>
        <begin position="21"/>
        <end position="36"/>
    </location>
</feature>
<feature type="region of interest" description="Disordered" evidence="6">
    <location>
        <begin position="944"/>
        <end position="1004"/>
    </location>
</feature>
<feature type="transmembrane region" description="Helical" evidence="7">
    <location>
        <begin position="442"/>
        <end position="467"/>
    </location>
</feature>